<dbReference type="InterPro" id="IPR050381">
    <property type="entry name" value="SLX1_endonuclease"/>
</dbReference>
<sequence>MFFCSGRERLFADKYEFEWAWQHPVESLPVRKAAAKFKSLSGVANKIKLAYIILTYHLGRVNFSTKYMKHCAGCPSLPEHTTIEMGEMDRMNSHVILGELMVWYQIMMTLMKESLSYTTGNAIPSLFKNVEKVLSPLKDGIVADWDIVDNIWDHAFRFSIWNK</sequence>
<dbReference type="GO" id="GO:0008821">
    <property type="term" value="F:crossover junction DNA endonuclease activity"/>
    <property type="evidence" value="ECO:0007669"/>
    <property type="project" value="TreeGrafter"/>
</dbReference>
<reference evidence="1 2" key="1">
    <citation type="submission" date="2019-01" db="EMBL/GenBank/DDBJ databases">
        <title>Sequencing of cultivated peanut Arachis hypogaea provides insights into genome evolution and oil improvement.</title>
        <authorList>
            <person name="Chen X."/>
        </authorList>
    </citation>
    <scope>NUCLEOTIDE SEQUENCE [LARGE SCALE GENOMIC DNA]</scope>
    <source>
        <strain evidence="2">cv. Fuhuasheng</strain>
        <tissue evidence="1">Leaves</tissue>
    </source>
</reference>
<evidence type="ECO:0000313" key="1">
    <source>
        <dbReference type="EMBL" id="RYR29289.1"/>
    </source>
</evidence>
<dbReference type="PANTHER" id="PTHR20208">
    <property type="entry name" value="STRUCTURE-SPECIFIC ENDONUCLEASE SUBUNIT SLX1"/>
    <property type="match status" value="1"/>
</dbReference>
<accession>A0A445AS78</accession>
<protein>
    <submittedName>
        <fullName evidence="1">Uncharacterized protein</fullName>
    </submittedName>
</protein>
<dbReference type="STRING" id="3818.A0A445AS78"/>
<dbReference type="Proteomes" id="UP000289738">
    <property type="component" value="Chromosome B01"/>
</dbReference>
<organism evidence="1 2">
    <name type="scientific">Arachis hypogaea</name>
    <name type="common">Peanut</name>
    <dbReference type="NCBI Taxonomy" id="3818"/>
    <lineage>
        <taxon>Eukaryota</taxon>
        <taxon>Viridiplantae</taxon>
        <taxon>Streptophyta</taxon>
        <taxon>Embryophyta</taxon>
        <taxon>Tracheophyta</taxon>
        <taxon>Spermatophyta</taxon>
        <taxon>Magnoliopsida</taxon>
        <taxon>eudicotyledons</taxon>
        <taxon>Gunneridae</taxon>
        <taxon>Pentapetalae</taxon>
        <taxon>rosids</taxon>
        <taxon>fabids</taxon>
        <taxon>Fabales</taxon>
        <taxon>Fabaceae</taxon>
        <taxon>Papilionoideae</taxon>
        <taxon>50 kb inversion clade</taxon>
        <taxon>dalbergioids sensu lato</taxon>
        <taxon>Dalbergieae</taxon>
        <taxon>Pterocarpus clade</taxon>
        <taxon>Arachis</taxon>
    </lineage>
</organism>
<dbReference type="EMBL" id="SDMP01000011">
    <property type="protein sequence ID" value="RYR29289.1"/>
    <property type="molecule type" value="Genomic_DNA"/>
</dbReference>
<name>A0A445AS78_ARAHY</name>
<dbReference type="GO" id="GO:0017108">
    <property type="term" value="F:5'-flap endonuclease activity"/>
    <property type="evidence" value="ECO:0007669"/>
    <property type="project" value="TreeGrafter"/>
</dbReference>
<keyword evidence="2" id="KW-1185">Reference proteome</keyword>
<dbReference type="GO" id="GO:0000724">
    <property type="term" value="P:double-strand break repair via homologous recombination"/>
    <property type="evidence" value="ECO:0007669"/>
    <property type="project" value="TreeGrafter"/>
</dbReference>
<gene>
    <name evidence="1" type="ORF">Ahy_B01g053653</name>
</gene>
<dbReference type="AlphaFoldDB" id="A0A445AS78"/>
<comment type="caution">
    <text evidence="1">The sequence shown here is derived from an EMBL/GenBank/DDBJ whole genome shotgun (WGS) entry which is preliminary data.</text>
</comment>
<dbReference type="GO" id="GO:0033557">
    <property type="term" value="C:Slx1-Slx4 complex"/>
    <property type="evidence" value="ECO:0007669"/>
    <property type="project" value="TreeGrafter"/>
</dbReference>
<proteinExistence type="predicted"/>
<dbReference type="PANTHER" id="PTHR20208:SF10">
    <property type="entry name" value="STRUCTURE-SPECIFIC ENDONUCLEASE SUBUNIT SLX1"/>
    <property type="match status" value="1"/>
</dbReference>
<dbReference type="Gene3D" id="3.30.420.40">
    <property type="match status" value="1"/>
</dbReference>
<evidence type="ECO:0000313" key="2">
    <source>
        <dbReference type="Proteomes" id="UP000289738"/>
    </source>
</evidence>